<evidence type="ECO:0000313" key="4">
    <source>
        <dbReference type="EMBL" id="MBW6529890.1"/>
    </source>
</evidence>
<dbReference type="PANTHER" id="PTHR30576:SF8">
    <property type="entry name" value="UNDECAPRENYL-PHOSPHATE GALACTOSE PHOSPHOTRANSFERASE"/>
    <property type="match status" value="1"/>
</dbReference>
<keyword evidence="4" id="KW-0808">Transferase</keyword>
<dbReference type="RefSeq" id="WP_219747350.1">
    <property type="nucleotide sequence ID" value="NZ_JAHXZN010000001.1"/>
</dbReference>
<evidence type="ECO:0000256" key="2">
    <source>
        <dbReference type="ARBA" id="ARBA00023169"/>
    </source>
</evidence>
<evidence type="ECO:0000259" key="3">
    <source>
        <dbReference type="Pfam" id="PF02397"/>
    </source>
</evidence>
<dbReference type="Proteomes" id="UP000759103">
    <property type="component" value="Unassembled WGS sequence"/>
</dbReference>
<dbReference type="PANTHER" id="PTHR30576">
    <property type="entry name" value="COLANIC BIOSYNTHESIS UDP-GLUCOSE LIPID CARRIER TRANSFERASE"/>
    <property type="match status" value="1"/>
</dbReference>
<comment type="caution">
    <text evidence="4">The sequence shown here is derived from an EMBL/GenBank/DDBJ whole genome shotgun (WGS) entry which is preliminary data.</text>
</comment>
<organism evidence="4 5">
    <name type="scientific">Sphingomonas citri</name>
    <dbReference type="NCBI Taxonomy" id="2862499"/>
    <lineage>
        <taxon>Bacteria</taxon>
        <taxon>Pseudomonadati</taxon>
        <taxon>Pseudomonadota</taxon>
        <taxon>Alphaproteobacteria</taxon>
        <taxon>Sphingomonadales</taxon>
        <taxon>Sphingomonadaceae</taxon>
        <taxon>Sphingomonas</taxon>
    </lineage>
</organism>
<protein>
    <submittedName>
        <fullName evidence="4">Sugar transferase</fullName>
    </submittedName>
</protein>
<dbReference type="InterPro" id="IPR003362">
    <property type="entry name" value="Bact_transf"/>
</dbReference>
<gene>
    <name evidence="4" type="ORF">KZ820_04015</name>
</gene>
<dbReference type="EMBL" id="JAHXZN010000001">
    <property type="protein sequence ID" value="MBW6529890.1"/>
    <property type="molecule type" value="Genomic_DNA"/>
</dbReference>
<accession>A0ABS7BJU6</accession>
<dbReference type="GO" id="GO:0016740">
    <property type="term" value="F:transferase activity"/>
    <property type="evidence" value="ECO:0007669"/>
    <property type="project" value="UniProtKB-KW"/>
</dbReference>
<reference evidence="4 5" key="1">
    <citation type="submission" date="2021-07" db="EMBL/GenBank/DDBJ databases">
        <title>Sphingomonas sp.</title>
        <authorList>
            <person name="Feng G."/>
            <person name="Li J."/>
            <person name="Pan M."/>
        </authorList>
    </citation>
    <scope>NUCLEOTIDE SEQUENCE [LARGE SCALE GENOMIC DNA]</scope>
    <source>
        <strain evidence="4 5">RRHST34</strain>
    </source>
</reference>
<feature type="domain" description="Bacterial sugar transferase" evidence="3">
    <location>
        <begin position="4"/>
        <end position="176"/>
    </location>
</feature>
<comment type="similarity">
    <text evidence="1">Belongs to the bacterial sugar transferase family.</text>
</comment>
<dbReference type="Pfam" id="PF02397">
    <property type="entry name" value="Bac_transf"/>
    <property type="match status" value="1"/>
</dbReference>
<evidence type="ECO:0000256" key="1">
    <source>
        <dbReference type="ARBA" id="ARBA00006464"/>
    </source>
</evidence>
<sequence>MSARRAVDIVVAAVGLIFVAPLLLLLALVQAAVAGRPIVFVQARSGLAQRPFTLRKFRTMNERRDAAGVLLPDEQRLLPTGRFLRATRMDELPQLWNVLRGEMSLIGPRPLLPVTIAAAGEQGAARARVRPGLTGWAQVNGNTRLSEAEKLALDLWYIEHRGLRLDLEILFRTLLVAGGGGERRNADAIRSAYAGDPRRRG</sequence>
<keyword evidence="2" id="KW-0270">Exopolysaccharide synthesis</keyword>
<evidence type="ECO:0000313" key="5">
    <source>
        <dbReference type="Proteomes" id="UP000759103"/>
    </source>
</evidence>
<name>A0ABS7BJU6_9SPHN</name>
<keyword evidence="5" id="KW-1185">Reference proteome</keyword>
<proteinExistence type="inferred from homology"/>